<evidence type="ECO:0000313" key="4">
    <source>
        <dbReference type="Proteomes" id="UP000323454"/>
    </source>
</evidence>
<keyword evidence="3" id="KW-0449">Lipoprotein</keyword>
<dbReference type="InterPro" id="IPR029046">
    <property type="entry name" value="LolA/LolB/LppX"/>
</dbReference>
<gene>
    <name evidence="3" type="ORF">F0L68_08440</name>
</gene>
<evidence type="ECO:0000256" key="1">
    <source>
        <dbReference type="SAM" id="MobiDB-lite"/>
    </source>
</evidence>
<dbReference type="Gene3D" id="2.50.20.10">
    <property type="entry name" value="Lipoprotein localisation LolA/LolB/LppX"/>
    <property type="match status" value="1"/>
</dbReference>
<dbReference type="AlphaFoldDB" id="A0A5B2XM90"/>
<feature type="domain" description="MucB/RseB N-terminal" evidence="2">
    <location>
        <begin position="149"/>
        <end position="237"/>
    </location>
</feature>
<dbReference type="PANTHER" id="PTHR37507">
    <property type="entry name" value="SPORULATION PROTEIN YDCC"/>
    <property type="match status" value="1"/>
</dbReference>
<comment type="caution">
    <text evidence="3">The sequence shown here is derived from an EMBL/GenBank/DDBJ whole genome shotgun (WGS) entry which is preliminary data.</text>
</comment>
<sequence length="367" mass="37638">MNNRKVTLAVTAAGVVAGVVGLGIVANPAGAGPAPTLPSVSAESLVQSVLTAKPAAFAGSVEVTNNLGLPALPGIPLTADGVNKARVWSDGQGRARLSLPSAQSEQVFVEDGKTVWSYDSAKKTATKSTKDAAKDGAGKTPLDQHGDRAANPVTAAADLITELRKTSNIAVDGTATVAGRPAYELVLSPKPDERTLLREVRVAVDSELRIPLRAEVLTNGTNEPAVQVAFADLTVGSQDASLFTFTPPAGTKVEDKNLTAKDRKTAEEAKDQVSPQVVGDGWDTTLVGRVPAGLLSGNATAPNGSTKHNGQNPAALLKQFGMPVSGAWGSGIKISTKVGTGLLTDDGRFAVGAVPEQVLYEAIGQVK</sequence>
<organism evidence="3 4">
    <name type="scientific">Solihabitans fulvus</name>
    <dbReference type="NCBI Taxonomy" id="1892852"/>
    <lineage>
        <taxon>Bacteria</taxon>
        <taxon>Bacillati</taxon>
        <taxon>Actinomycetota</taxon>
        <taxon>Actinomycetes</taxon>
        <taxon>Pseudonocardiales</taxon>
        <taxon>Pseudonocardiaceae</taxon>
        <taxon>Solihabitans</taxon>
    </lineage>
</organism>
<dbReference type="InterPro" id="IPR033434">
    <property type="entry name" value="MucB/RseB_N"/>
</dbReference>
<name>A0A5B2XM90_9PSEU</name>
<dbReference type="InterPro" id="IPR052944">
    <property type="entry name" value="Sporulation_related"/>
</dbReference>
<reference evidence="3 4" key="1">
    <citation type="submission" date="2019-09" db="EMBL/GenBank/DDBJ databases">
        <title>Goodfellowia gen. nov., a new genus of the Pseudonocardineae related to Actinoalloteichus, containing Goodfellowia coeruleoviolacea gen. nov., comb. nov. gen. nov., comb. nov.</title>
        <authorList>
            <person name="Labeda D."/>
        </authorList>
    </citation>
    <scope>NUCLEOTIDE SEQUENCE [LARGE SCALE GENOMIC DNA]</scope>
    <source>
        <strain evidence="3 4">AN110305</strain>
    </source>
</reference>
<feature type="region of interest" description="Disordered" evidence="1">
    <location>
        <begin position="122"/>
        <end position="148"/>
    </location>
</feature>
<proteinExistence type="predicted"/>
<dbReference type="RefSeq" id="WP_149848918.1">
    <property type="nucleotide sequence ID" value="NZ_VUOB01000013.1"/>
</dbReference>
<feature type="compositionally biased region" description="Basic and acidic residues" evidence="1">
    <location>
        <begin position="128"/>
        <end position="148"/>
    </location>
</feature>
<keyword evidence="4" id="KW-1185">Reference proteome</keyword>
<dbReference type="PANTHER" id="PTHR37507:SF2">
    <property type="entry name" value="SPORULATION PROTEIN YDCC"/>
    <property type="match status" value="1"/>
</dbReference>
<dbReference type="OrthoDB" id="4822274at2"/>
<evidence type="ECO:0000313" key="3">
    <source>
        <dbReference type="EMBL" id="KAA2264011.1"/>
    </source>
</evidence>
<dbReference type="Pfam" id="PF03888">
    <property type="entry name" value="MucB_RseB"/>
    <property type="match status" value="1"/>
</dbReference>
<dbReference type="EMBL" id="VUOB01000013">
    <property type="protein sequence ID" value="KAA2264011.1"/>
    <property type="molecule type" value="Genomic_DNA"/>
</dbReference>
<dbReference type="Proteomes" id="UP000323454">
    <property type="component" value="Unassembled WGS sequence"/>
</dbReference>
<accession>A0A5B2XM90</accession>
<protein>
    <submittedName>
        <fullName evidence="3">Outer membrane lipoprotein carrier protein LolA</fullName>
    </submittedName>
</protein>
<dbReference type="SUPFAM" id="SSF89392">
    <property type="entry name" value="Prokaryotic lipoproteins and lipoprotein localization factors"/>
    <property type="match status" value="1"/>
</dbReference>
<evidence type="ECO:0000259" key="2">
    <source>
        <dbReference type="Pfam" id="PF03888"/>
    </source>
</evidence>
<reference evidence="3 4" key="2">
    <citation type="submission" date="2019-09" db="EMBL/GenBank/DDBJ databases">
        <authorList>
            <person name="Jin C."/>
        </authorList>
    </citation>
    <scope>NUCLEOTIDE SEQUENCE [LARGE SCALE GENOMIC DNA]</scope>
    <source>
        <strain evidence="3 4">AN110305</strain>
    </source>
</reference>